<evidence type="ECO:0000313" key="1">
    <source>
        <dbReference type="EMBL" id="KAJ5433513.1"/>
    </source>
</evidence>
<gene>
    <name evidence="1" type="ORF">N7458_012669</name>
</gene>
<comment type="caution">
    <text evidence="1">The sequence shown here is derived from an EMBL/GenBank/DDBJ whole genome shotgun (WGS) entry which is preliminary data.</text>
</comment>
<proteinExistence type="predicted"/>
<name>A0AAD6FXK8_9EURO</name>
<protein>
    <submittedName>
        <fullName evidence="1">Uncharacterized protein</fullName>
    </submittedName>
</protein>
<dbReference type="AlphaFoldDB" id="A0AAD6FXK8"/>
<dbReference type="RefSeq" id="XP_056760804.1">
    <property type="nucleotide sequence ID" value="XM_056916050.1"/>
</dbReference>
<dbReference type="GeneID" id="81606293"/>
<keyword evidence="2" id="KW-1185">Reference proteome</keyword>
<reference evidence="1" key="2">
    <citation type="journal article" date="2023" name="IMA Fungus">
        <title>Comparative genomic study of the Penicillium genus elucidates a diverse pangenome and 15 lateral gene transfer events.</title>
        <authorList>
            <person name="Petersen C."/>
            <person name="Sorensen T."/>
            <person name="Nielsen M.R."/>
            <person name="Sondergaard T.E."/>
            <person name="Sorensen J.L."/>
            <person name="Fitzpatrick D.A."/>
            <person name="Frisvad J.C."/>
            <person name="Nielsen K.L."/>
        </authorList>
    </citation>
    <scope>NUCLEOTIDE SEQUENCE</scope>
    <source>
        <strain evidence="1">IBT 16125</strain>
    </source>
</reference>
<dbReference type="EMBL" id="JAPVEA010000009">
    <property type="protein sequence ID" value="KAJ5433513.1"/>
    <property type="molecule type" value="Genomic_DNA"/>
</dbReference>
<organism evidence="1 2">
    <name type="scientific">Penicillium daleae</name>
    <dbReference type="NCBI Taxonomy" id="63821"/>
    <lineage>
        <taxon>Eukaryota</taxon>
        <taxon>Fungi</taxon>
        <taxon>Dikarya</taxon>
        <taxon>Ascomycota</taxon>
        <taxon>Pezizomycotina</taxon>
        <taxon>Eurotiomycetes</taxon>
        <taxon>Eurotiomycetidae</taxon>
        <taxon>Eurotiales</taxon>
        <taxon>Aspergillaceae</taxon>
        <taxon>Penicillium</taxon>
    </lineage>
</organism>
<reference evidence="1" key="1">
    <citation type="submission" date="2022-12" db="EMBL/GenBank/DDBJ databases">
        <authorList>
            <person name="Petersen C."/>
        </authorList>
    </citation>
    <scope>NUCLEOTIDE SEQUENCE</scope>
    <source>
        <strain evidence="1">IBT 16125</strain>
    </source>
</reference>
<accession>A0AAD6FXK8</accession>
<evidence type="ECO:0000313" key="2">
    <source>
        <dbReference type="Proteomes" id="UP001213681"/>
    </source>
</evidence>
<dbReference type="Proteomes" id="UP001213681">
    <property type="component" value="Unassembled WGS sequence"/>
</dbReference>
<sequence>MVIASTYGAILGYIPPLPLATPDPHAGDINARLMMAQIKNLYDNNRNFFPLATTTRVVCAWYMGGVVLPS</sequence>